<dbReference type="Pfam" id="PF00036">
    <property type="entry name" value="EF-hand_1"/>
    <property type="match status" value="1"/>
</dbReference>
<dbReference type="GO" id="GO:0005509">
    <property type="term" value="F:calcium ion binding"/>
    <property type="evidence" value="ECO:0007669"/>
    <property type="project" value="InterPro"/>
</dbReference>
<evidence type="ECO:0000313" key="4">
    <source>
        <dbReference type="Proteomes" id="UP001331761"/>
    </source>
</evidence>
<dbReference type="PROSITE" id="PS50222">
    <property type="entry name" value="EF_HAND_2"/>
    <property type="match status" value="1"/>
</dbReference>
<keyword evidence="1" id="KW-0106">Calcium</keyword>
<dbReference type="EMBL" id="WIXE01018916">
    <property type="protein sequence ID" value="KAK5970505.1"/>
    <property type="molecule type" value="Genomic_DNA"/>
</dbReference>
<gene>
    <name evidence="3" type="ORF">GCK32_009142</name>
</gene>
<organism evidence="3 4">
    <name type="scientific">Trichostrongylus colubriformis</name>
    <name type="common">Black scour worm</name>
    <dbReference type="NCBI Taxonomy" id="6319"/>
    <lineage>
        <taxon>Eukaryota</taxon>
        <taxon>Metazoa</taxon>
        <taxon>Ecdysozoa</taxon>
        <taxon>Nematoda</taxon>
        <taxon>Chromadorea</taxon>
        <taxon>Rhabditida</taxon>
        <taxon>Rhabditina</taxon>
        <taxon>Rhabditomorpha</taxon>
        <taxon>Strongyloidea</taxon>
        <taxon>Trichostrongylidae</taxon>
        <taxon>Trichostrongylus</taxon>
    </lineage>
</organism>
<dbReference type="InterPro" id="IPR002048">
    <property type="entry name" value="EF_hand_dom"/>
</dbReference>
<keyword evidence="4" id="KW-1185">Reference proteome</keyword>
<proteinExistence type="predicted"/>
<dbReference type="AlphaFoldDB" id="A0AAN8F533"/>
<dbReference type="InterPro" id="IPR018247">
    <property type="entry name" value="EF_Hand_1_Ca_BS"/>
</dbReference>
<dbReference type="PROSITE" id="PS00018">
    <property type="entry name" value="EF_HAND_1"/>
    <property type="match status" value="1"/>
</dbReference>
<feature type="non-terminal residue" evidence="3">
    <location>
        <position position="1"/>
    </location>
</feature>
<dbReference type="Proteomes" id="UP001331761">
    <property type="component" value="Unassembled WGS sequence"/>
</dbReference>
<evidence type="ECO:0000256" key="1">
    <source>
        <dbReference type="ARBA" id="ARBA00022837"/>
    </source>
</evidence>
<evidence type="ECO:0000313" key="3">
    <source>
        <dbReference type="EMBL" id="KAK5970505.1"/>
    </source>
</evidence>
<name>A0AAN8F533_TRICO</name>
<reference evidence="3 4" key="1">
    <citation type="submission" date="2019-10" db="EMBL/GenBank/DDBJ databases">
        <title>Assembly and Annotation for the nematode Trichostrongylus colubriformis.</title>
        <authorList>
            <person name="Martin J."/>
        </authorList>
    </citation>
    <scope>NUCLEOTIDE SEQUENCE [LARGE SCALE GENOMIC DNA]</scope>
    <source>
        <strain evidence="3">G859</strain>
        <tissue evidence="3">Whole worm</tissue>
    </source>
</reference>
<dbReference type="Gene3D" id="1.10.238.10">
    <property type="entry name" value="EF-hand"/>
    <property type="match status" value="1"/>
</dbReference>
<dbReference type="SUPFAM" id="SSF47473">
    <property type="entry name" value="EF-hand"/>
    <property type="match status" value="1"/>
</dbReference>
<accession>A0AAN8F533</accession>
<protein>
    <recommendedName>
        <fullName evidence="2">EF-hand domain-containing protein</fullName>
    </recommendedName>
</protein>
<comment type="caution">
    <text evidence="3">The sequence shown here is derived from an EMBL/GenBank/DDBJ whole genome shotgun (WGS) entry which is preliminary data.</text>
</comment>
<evidence type="ECO:0000259" key="2">
    <source>
        <dbReference type="PROSITE" id="PS50222"/>
    </source>
</evidence>
<feature type="domain" description="EF-hand" evidence="2">
    <location>
        <begin position="1"/>
        <end position="29"/>
    </location>
</feature>
<dbReference type="InterPro" id="IPR011992">
    <property type="entry name" value="EF-hand-dom_pair"/>
</dbReference>
<sequence length="84" mass="9768">WIFRYFDVNGDGEIDEKEFTKVMQRDEAAMEQTKTKEKGRKRDPGLAWILDFNNDGIASYKEVDDAPDLLEQAPTQLPVFKDEL</sequence>